<evidence type="ECO:0000313" key="1">
    <source>
        <dbReference type="EMBL" id="QDH90266.1"/>
    </source>
</evidence>
<reference evidence="1" key="1">
    <citation type="submission" date="2019-05" db="EMBL/GenBank/DDBJ databases">
        <title>Metatranscriptomic reconstruction reveals RNA viruses with the potential to shape carbon cycling in soil.</title>
        <authorList>
            <person name="Starr E.P."/>
            <person name="Nuccio E."/>
            <person name="Pett-Ridge J."/>
            <person name="Banfield J.F."/>
            <person name="Firestone M.K."/>
        </authorList>
    </citation>
    <scope>NUCLEOTIDE SEQUENCE</scope>
    <source>
        <strain evidence="1">H2_Rhizo_32_scaffold_785</strain>
    </source>
</reference>
<gene>
    <name evidence="1" type="ORF">H2Rhizo32785_000002</name>
</gene>
<name>A0A514D9I8_9VIRU</name>
<protein>
    <submittedName>
        <fullName evidence="1">Uncharacterized protein</fullName>
    </submittedName>
</protein>
<accession>A0A514D9I8</accession>
<organism evidence="1">
    <name type="scientific">Leviviridae sp</name>
    <dbReference type="NCBI Taxonomy" id="2027243"/>
    <lineage>
        <taxon>Viruses</taxon>
        <taxon>Riboviria</taxon>
        <taxon>Orthornavirae</taxon>
        <taxon>Lenarviricota</taxon>
        <taxon>Leviviricetes</taxon>
        <taxon>Norzivirales</taxon>
        <taxon>Fiersviridae</taxon>
    </lineage>
</organism>
<dbReference type="EMBL" id="MN035400">
    <property type="protein sequence ID" value="QDH90266.1"/>
    <property type="molecule type" value="Genomic_RNA"/>
</dbReference>
<proteinExistence type="predicted"/>
<sequence length="122" mass="13232">MALSDNISLNDAAAASQTFNLVSSSGNQRDRFDIASTLAAPRTFIIRHEQIGKGAQRADRHNLLFKKIADDANLVPQTCQVSVVITVPRDVAVAAEVDDLIAFTKNFLANSTYVTQLLRGES</sequence>